<comment type="caution">
    <text evidence="3">The sequence shown here is derived from an EMBL/GenBank/DDBJ whole genome shotgun (WGS) entry which is preliminary data.</text>
</comment>
<gene>
    <name evidence="3" type="ORF">BJ969_001951</name>
</gene>
<dbReference type="InterPro" id="IPR050266">
    <property type="entry name" value="AB_hydrolase_sf"/>
</dbReference>
<accession>A0A840NF16</accession>
<proteinExistence type="predicted"/>
<feature type="compositionally biased region" description="Basic and acidic residues" evidence="1">
    <location>
        <begin position="279"/>
        <end position="297"/>
    </location>
</feature>
<dbReference type="Pfam" id="PF00561">
    <property type="entry name" value="Abhydrolase_1"/>
    <property type="match status" value="1"/>
</dbReference>
<evidence type="ECO:0000313" key="3">
    <source>
        <dbReference type="EMBL" id="MBB5068863.1"/>
    </source>
</evidence>
<feature type="compositionally biased region" description="Basic and acidic residues" evidence="1">
    <location>
        <begin position="224"/>
        <end position="236"/>
    </location>
</feature>
<dbReference type="InterPro" id="IPR000073">
    <property type="entry name" value="AB_hydrolase_1"/>
</dbReference>
<reference evidence="3 4" key="1">
    <citation type="submission" date="2020-08" db="EMBL/GenBank/DDBJ databases">
        <title>Sequencing the genomes of 1000 actinobacteria strains.</title>
        <authorList>
            <person name="Klenk H.-P."/>
        </authorList>
    </citation>
    <scope>NUCLEOTIDE SEQUENCE [LARGE SCALE GENOMIC DNA]</scope>
    <source>
        <strain evidence="3 4">DSM 45582</strain>
    </source>
</reference>
<dbReference type="Proteomes" id="UP000580474">
    <property type="component" value="Unassembled WGS sequence"/>
</dbReference>
<evidence type="ECO:0000313" key="4">
    <source>
        <dbReference type="Proteomes" id="UP000580474"/>
    </source>
</evidence>
<feature type="compositionally biased region" description="Low complexity" evidence="1">
    <location>
        <begin position="200"/>
        <end position="213"/>
    </location>
</feature>
<dbReference type="InterPro" id="IPR029058">
    <property type="entry name" value="AB_hydrolase_fold"/>
</dbReference>
<dbReference type="EMBL" id="JACHIV010000001">
    <property type="protein sequence ID" value="MBB5068863.1"/>
    <property type="molecule type" value="Genomic_DNA"/>
</dbReference>
<dbReference type="RefSeq" id="WP_221315765.1">
    <property type="nucleotide sequence ID" value="NZ_JACHIV010000001.1"/>
</dbReference>
<organism evidence="3 4">
    <name type="scientific">Saccharopolyspora gloriosae</name>
    <dbReference type="NCBI Taxonomy" id="455344"/>
    <lineage>
        <taxon>Bacteria</taxon>
        <taxon>Bacillati</taxon>
        <taxon>Actinomycetota</taxon>
        <taxon>Actinomycetes</taxon>
        <taxon>Pseudonocardiales</taxon>
        <taxon>Pseudonocardiaceae</taxon>
        <taxon>Saccharopolyspora</taxon>
    </lineage>
</organism>
<protein>
    <submittedName>
        <fullName evidence="3">Pimeloyl-ACP methyl ester carboxylesterase</fullName>
    </submittedName>
</protein>
<evidence type="ECO:0000256" key="1">
    <source>
        <dbReference type="SAM" id="MobiDB-lite"/>
    </source>
</evidence>
<sequence>MDDTASTAPRGERFVVPGGAMLLHRSGTGGPPVVFLAGGGMSGLYYWNVHDLVAEFTTSVLHDRLGLGWSDAVELPRTGAQVTDDLRELLRAANVPGPYVLVGHSLGGLHARLYAKRFPAEIAGLVLLDPTHEDIADYLPEQQARRLRNRNPDVPDPPAEQVSAMRSAYRAAFERALADWPRRDPGTAAGPGIRRRGLPAIAAGAEEPAAALRRSPRGRSRARRAADRPVRHGTRSDRRRARTARIAGRRRIRPGQAPALLGPGRGTPPSRDPAAGRRRAFEPHLEPAGRGRARDPGRPGPLT</sequence>
<dbReference type="Gene3D" id="3.40.50.1820">
    <property type="entry name" value="alpha/beta hydrolase"/>
    <property type="match status" value="1"/>
</dbReference>
<feature type="compositionally biased region" description="Basic residues" evidence="1">
    <location>
        <begin position="214"/>
        <end position="223"/>
    </location>
</feature>
<feature type="region of interest" description="Disordered" evidence="1">
    <location>
        <begin position="200"/>
        <end position="303"/>
    </location>
</feature>
<feature type="compositionally biased region" description="Basic residues" evidence="1">
    <location>
        <begin position="237"/>
        <end position="253"/>
    </location>
</feature>
<feature type="domain" description="AB hydrolase-1" evidence="2">
    <location>
        <begin position="31"/>
        <end position="184"/>
    </location>
</feature>
<keyword evidence="4" id="KW-1185">Reference proteome</keyword>
<name>A0A840NF16_9PSEU</name>
<evidence type="ECO:0000259" key="2">
    <source>
        <dbReference type="Pfam" id="PF00561"/>
    </source>
</evidence>
<dbReference type="SUPFAM" id="SSF53474">
    <property type="entry name" value="alpha/beta-Hydrolases"/>
    <property type="match status" value="1"/>
</dbReference>
<dbReference type="PANTHER" id="PTHR43798">
    <property type="entry name" value="MONOACYLGLYCEROL LIPASE"/>
    <property type="match status" value="1"/>
</dbReference>
<dbReference type="GO" id="GO:0003824">
    <property type="term" value="F:catalytic activity"/>
    <property type="evidence" value="ECO:0007669"/>
    <property type="project" value="UniProtKB-ARBA"/>
</dbReference>
<dbReference type="AlphaFoldDB" id="A0A840NF16"/>